<dbReference type="GO" id="GO:0008292">
    <property type="term" value="P:acetylcholine biosynthetic process"/>
    <property type="evidence" value="ECO:0007669"/>
    <property type="project" value="TreeGrafter"/>
</dbReference>
<evidence type="ECO:0000313" key="14">
    <source>
        <dbReference type="Proteomes" id="UP001221898"/>
    </source>
</evidence>
<evidence type="ECO:0000259" key="12">
    <source>
        <dbReference type="Pfam" id="PF00755"/>
    </source>
</evidence>
<comment type="catalytic activity">
    <reaction evidence="8">
        <text>choline + acetyl-CoA = acetylcholine + CoA</text>
        <dbReference type="Rhea" id="RHEA:18821"/>
        <dbReference type="ChEBI" id="CHEBI:15354"/>
        <dbReference type="ChEBI" id="CHEBI:15355"/>
        <dbReference type="ChEBI" id="CHEBI:57287"/>
        <dbReference type="ChEBI" id="CHEBI:57288"/>
        <dbReference type="EC" id="2.3.1.6"/>
    </reaction>
</comment>
<gene>
    <name evidence="13" type="ORF">AAFF_G00297220</name>
</gene>
<comment type="caution">
    <text evidence="13">The sequence shown here is derived from an EMBL/GenBank/DDBJ whole genome shotgun (WGS) entry which is preliminary data.</text>
</comment>
<dbReference type="GO" id="GO:0004102">
    <property type="term" value="F:choline O-acetyltransferase activity"/>
    <property type="evidence" value="ECO:0007669"/>
    <property type="project" value="UniProtKB-EC"/>
</dbReference>
<dbReference type="PANTHER" id="PTHR22589">
    <property type="entry name" value="CARNITINE O-ACYLTRANSFERASE"/>
    <property type="match status" value="1"/>
</dbReference>
<dbReference type="InterPro" id="IPR042231">
    <property type="entry name" value="Cho/carn_acyl_trans_2"/>
</dbReference>
<reference evidence="13" key="1">
    <citation type="journal article" date="2023" name="Science">
        <title>Genome structures resolve the early diversification of teleost fishes.</title>
        <authorList>
            <person name="Parey E."/>
            <person name="Louis A."/>
            <person name="Montfort J."/>
            <person name="Bouchez O."/>
            <person name="Roques C."/>
            <person name="Iampietro C."/>
            <person name="Lluch J."/>
            <person name="Castinel A."/>
            <person name="Donnadieu C."/>
            <person name="Desvignes T."/>
            <person name="Floi Bucao C."/>
            <person name="Jouanno E."/>
            <person name="Wen M."/>
            <person name="Mejri S."/>
            <person name="Dirks R."/>
            <person name="Jansen H."/>
            <person name="Henkel C."/>
            <person name="Chen W.J."/>
            <person name="Zahm M."/>
            <person name="Cabau C."/>
            <person name="Klopp C."/>
            <person name="Thompson A.W."/>
            <person name="Robinson-Rechavi M."/>
            <person name="Braasch I."/>
            <person name="Lecointre G."/>
            <person name="Bobe J."/>
            <person name="Postlethwait J.H."/>
            <person name="Berthelot C."/>
            <person name="Roest Crollius H."/>
            <person name="Guiguen Y."/>
        </authorList>
    </citation>
    <scope>NUCLEOTIDE SEQUENCE</scope>
    <source>
        <strain evidence="13">NC1722</strain>
    </source>
</reference>
<comment type="function">
    <text evidence="5">Catalyzes the reversible synthesis of acetylcholine (ACh) from acetyl CoA and choline at cholinergic synapses.</text>
</comment>
<feature type="compositionally biased region" description="Basic and acidic residues" evidence="11">
    <location>
        <begin position="1"/>
        <end position="17"/>
    </location>
</feature>
<evidence type="ECO:0000256" key="1">
    <source>
        <dbReference type="ARBA" id="ARBA00005232"/>
    </source>
</evidence>
<protein>
    <recommendedName>
        <fullName evidence="7">Choline O-acetyltransferase</fullName>
        <ecNumber evidence="6">2.3.1.6</ecNumber>
    </recommendedName>
</protein>
<keyword evidence="3" id="KW-0530">Neurotransmitter biosynthesis</keyword>
<dbReference type="InterPro" id="IPR039551">
    <property type="entry name" value="Cho/carn_acyl_trans"/>
</dbReference>
<feature type="active site" description="Proton acceptor" evidence="9">
    <location>
        <position position="329"/>
    </location>
</feature>
<evidence type="ECO:0000256" key="8">
    <source>
        <dbReference type="ARBA" id="ARBA00048143"/>
    </source>
</evidence>
<evidence type="ECO:0000256" key="7">
    <source>
        <dbReference type="ARBA" id="ARBA00040495"/>
    </source>
</evidence>
<evidence type="ECO:0000256" key="2">
    <source>
        <dbReference type="ARBA" id="ARBA00022679"/>
    </source>
</evidence>
<evidence type="ECO:0000313" key="13">
    <source>
        <dbReference type="EMBL" id="KAJ8406806.1"/>
    </source>
</evidence>
<dbReference type="EC" id="2.3.1.6" evidence="6"/>
<dbReference type="Proteomes" id="UP001221898">
    <property type="component" value="Unassembled WGS sequence"/>
</dbReference>
<evidence type="ECO:0000256" key="10">
    <source>
        <dbReference type="RuleBase" id="RU003801"/>
    </source>
</evidence>
<accession>A0AAD7SS56</accession>
<dbReference type="PANTHER" id="PTHR22589:SF14">
    <property type="entry name" value="CHOLINE O-ACETYLTRANSFERASE"/>
    <property type="match status" value="1"/>
</dbReference>
<evidence type="ECO:0000256" key="9">
    <source>
        <dbReference type="PIRSR" id="PIRSR600542-1"/>
    </source>
</evidence>
<dbReference type="GO" id="GO:0005737">
    <property type="term" value="C:cytoplasm"/>
    <property type="evidence" value="ECO:0007669"/>
    <property type="project" value="TreeGrafter"/>
</dbReference>
<evidence type="ECO:0000256" key="5">
    <source>
        <dbReference type="ARBA" id="ARBA00037088"/>
    </source>
</evidence>
<dbReference type="SUPFAM" id="SSF52777">
    <property type="entry name" value="CoA-dependent acyltransferases"/>
    <property type="match status" value="2"/>
</dbReference>
<dbReference type="GO" id="GO:0043005">
    <property type="term" value="C:neuron projection"/>
    <property type="evidence" value="ECO:0007669"/>
    <property type="project" value="TreeGrafter"/>
</dbReference>
<keyword evidence="4 10" id="KW-0012">Acyltransferase</keyword>
<dbReference type="Gene3D" id="3.30.559.70">
    <property type="entry name" value="Choline/Carnitine o-acyltransferase, domain 2"/>
    <property type="match status" value="1"/>
</dbReference>
<dbReference type="InterPro" id="IPR023213">
    <property type="entry name" value="CAT-like_dom_sf"/>
</dbReference>
<comment type="similarity">
    <text evidence="1 10">Belongs to the carnitine/choline acetyltransferase family.</text>
</comment>
<keyword evidence="2 10" id="KW-0808">Transferase</keyword>
<evidence type="ECO:0000256" key="4">
    <source>
        <dbReference type="ARBA" id="ARBA00023315"/>
    </source>
</evidence>
<evidence type="ECO:0000256" key="11">
    <source>
        <dbReference type="SAM" id="MobiDB-lite"/>
    </source>
</evidence>
<evidence type="ECO:0000256" key="3">
    <source>
        <dbReference type="ARBA" id="ARBA00022979"/>
    </source>
</evidence>
<dbReference type="PROSITE" id="PS00440">
    <property type="entry name" value="ACYLTRANSF_C_2"/>
    <property type="match status" value="1"/>
</dbReference>
<proteinExistence type="inferred from homology"/>
<keyword evidence="14" id="KW-1185">Reference proteome</keyword>
<feature type="domain" description="Choline/carnitine acyltransferase" evidence="12">
    <location>
        <begin position="21"/>
        <end position="392"/>
    </location>
</feature>
<feature type="domain" description="Choline/carnitine acyltransferase" evidence="12">
    <location>
        <begin position="406"/>
        <end position="572"/>
    </location>
</feature>
<dbReference type="GO" id="GO:0007274">
    <property type="term" value="P:neuromuscular synaptic transmission"/>
    <property type="evidence" value="ECO:0007669"/>
    <property type="project" value="TreeGrafter"/>
</dbReference>
<organism evidence="13 14">
    <name type="scientific">Aldrovandia affinis</name>
    <dbReference type="NCBI Taxonomy" id="143900"/>
    <lineage>
        <taxon>Eukaryota</taxon>
        <taxon>Metazoa</taxon>
        <taxon>Chordata</taxon>
        <taxon>Craniata</taxon>
        <taxon>Vertebrata</taxon>
        <taxon>Euteleostomi</taxon>
        <taxon>Actinopterygii</taxon>
        <taxon>Neopterygii</taxon>
        <taxon>Teleostei</taxon>
        <taxon>Notacanthiformes</taxon>
        <taxon>Halosauridae</taxon>
        <taxon>Aldrovandia</taxon>
    </lineage>
</organism>
<dbReference type="EMBL" id="JAINUG010000042">
    <property type="protein sequence ID" value="KAJ8406806.1"/>
    <property type="molecule type" value="Genomic_DNA"/>
</dbReference>
<dbReference type="GO" id="GO:0045202">
    <property type="term" value="C:synapse"/>
    <property type="evidence" value="ECO:0007669"/>
    <property type="project" value="GOC"/>
</dbReference>
<dbReference type="AlphaFoldDB" id="A0AAD7SS56"/>
<evidence type="ECO:0000256" key="6">
    <source>
        <dbReference type="ARBA" id="ARBA00039091"/>
    </source>
</evidence>
<dbReference type="PROSITE" id="PS00439">
    <property type="entry name" value="ACYLTRANSF_C_1"/>
    <property type="match status" value="1"/>
</dbReference>
<sequence length="608" mass="68123">MPVLEREQPKDPKDNHVLPKLPVPSLQQTLDTYLKCMEHLVSKEQFRKTKAIVEKFGTPGGSGELLQKKLLERREKTNNWVYDYWLEDMYLNNRLALPVNSSPVMVFPKQTFRDRNDTLRFAARLISGVLEYKALLDGRALPVECARGQLAGTPLCMEQYYRLFTSYRLPGPKKDTLVTQKTSARPEPGHIIVACKNQFFVLDIVINLRRLNETDLFTQLDKIAKMADKAEERLPPIGLLTSDGRTQWAEAWSALMKDSTNRDSLDVIERCLCVVSLDDPCGVELNDTNRALQMLHGGGHNKNGANRWYDKPMQFVIGADGVCGVVCEHSPFEGIILVQCSEYLLKYMKGSPSKLARAASVSELPAPRRLHWKCSPEVQGFLASSADRLQRQGEQPLPRTLLGPTCNGRPVSTYESASIRRFREGRVDNIRSATAEALAFVKSMMDEKPSVPDPEKMKRLWDAINAQTSCTVLAITGMGLDNHLLGLREIARELKMEKPEIFTDETYLISNQFILSTSQVPTTVEMFCCYGPVVPNGYGACYNPQSDHIVFCVSSFRESTETCSAVFVKALEGCLVEMRDLCNKCNVAVKLPGQKEGATKAVKNGSKP</sequence>
<dbReference type="Pfam" id="PF00755">
    <property type="entry name" value="Carn_acyltransf"/>
    <property type="match status" value="2"/>
</dbReference>
<dbReference type="Gene3D" id="3.30.559.10">
    <property type="entry name" value="Chloramphenicol acetyltransferase-like domain"/>
    <property type="match status" value="1"/>
</dbReference>
<dbReference type="FunFam" id="3.30.559.70:FF:000004">
    <property type="entry name" value="Choline O-acetyltransferase"/>
    <property type="match status" value="1"/>
</dbReference>
<dbReference type="InterPro" id="IPR000542">
    <property type="entry name" value="Carn_acyl_trans"/>
</dbReference>
<name>A0AAD7SS56_9TELE</name>
<feature type="region of interest" description="Disordered" evidence="11">
    <location>
        <begin position="1"/>
        <end position="21"/>
    </location>
</feature>